<dbReference type="InterPro" id="IPR002156">
    <property type="entry name" value="RNaseH_domain"/>
</dbReference>
<feature type="region of interest" description="Disordered" evidence="1">
    <location>
        <begin position="42"/>
        <end position="67"/>
    </location>
</feature>
<sequence length="241" mass="26781">MSGGGNKNNDDDEGWGSKFLKVASAAAATAALAGGLYALLSSSSSSEQQPPFESHTRRVIKDRDDEYDHDDIPSYQIRWKKPEVGWVKLNVDGSCDHISNPRSAGCGGVLRDASGNWLLGFSQKLDPSCEVDDTEIAAILKGLELASDMNIKWLVVESDNESVVSIVENGTRPNHPQYSSIRRLRSHPKWEVKVVHIRREANQVADRLANNARALPDEFLRKYYYPPANYVRLVEEDARLG</sequence>
<dbReference type="PROSITE" id="PS50879">
    <property type="entry name" value="RNASE_H_1"/>
    <property type="match status" value="1"/>
</dbReference>
<feature type="compositionally biased region" description="Basic and acidic residues" evidence="1">
    <location>
        <begin position="54"/>
        <end position="67"/>
    </location>
</feature>
<organism evidence="3 4">
    <name type="scientific">Crotalaria pallida</name>
    <name type="common">Smooth rattlebox</name>
    <name type="synonym">Crotalaria striata</name>
    <dbReference type="NCBI Taxonomy" id="3830"/>
    <lineage>
        <taxon>Eukaryota</taxon>
        <taxon>Viridiplantae</taxon>
        <taxon>Streptophyta</taxon>
        <taxon>Embryophyta</taxon>
        <taxon>Tracheophyta</taxon>
        <taxon>Spermatophyta</taxon>
        <taxon>Magnoliopsida</taxon>
        <taxon>eudicotyledons</taxon>
        <taxon>Gunneridae</taxon>
        <taxon>Pentapetalae</taxon>
        <taxon>rosids</taxon>
        <taxon>fabids</taxon>
        <taxon>Fabales</taxon>
        <taxon>Fabaceae</taxon>
        <taxon>Papilionoideae</taxon>
        <taxon>50 kb inversion clade</taxon>
        <taxon>genistoids sensu lato</taxon>
        <taxon>core genistoids</taxon>
        <taxon>Crotalarieae</taxon>
        <taxon>Crotalaria</taxon>
    </lineage>
</organism>
<gene>
    <name evidence="3" type="ORF">RIF29_16122</name>
</gene>
<dbReference type="PANTHER" id="PTHR47723">
    <property type="entry name" value="OS05G0353850 PROTEIN"/>
    <property type="match status" value="1"/>
</dbReference>
<evidence type="ECO:0000313" key="4">
    <source>
        <dbReference type="Proteomes" id="UP001372338"/>
    </source>
</evidence>
<proteinExistence type="predicted"/>
<evidence type="ECO:0000259" key="2">
    <source>
        <dbReference type="PROSITE" id="PS50879"/>
    </source>
</evidence>
<evidence type="ECO:0000313" key="3">
    <source>
        <dbReference type="EMBL" id="KAK7275016.1"/>
    </source>
</evidence>
<reference evidence="3 4" key="1">
    <citation type="submission" date="2024-01" db="EMBL/GenBank/DDBJ databases">
        <title>The genomes of 5 underutilized Papilionoideae crops provide insights into root nodulation and disease resistanc.</title>
        <authorList>
            <person name="Yuan L."/>
        </authorList>
    </citation>
    <scope>NUCLEOTIDE SEQUENCE [LARGE SCALE GENOMIC DNA]</scope>
    <source>
        <strain evidence="3">ZHUSHIDOU_FW_LH</strain>
        <tissue evidence="3">Leaf</tissue>
    </source>
</reference>
<accession>A0AAN9FGP1</accession>
<dbReference type="CDD" id="cd06222">
    <property type="entry name" value="RNase_H_like"/>
    <property type="match status" value="1"/>
</dbReference>
<dbReference type="Gene3D" id="3.30.420.10">
    <property type="entry name" value="Ribonuclease H-like superfamily/Ribonuclease H"/>
    <property type="match status" value="1"/>
</dbReference>
<dbReference type="Proteomes" id="UP001372338">
    <property type="component" value="Unassembled WGS sequence"/>
</dbReference>
<dbReference type="EMBL" id="JAYWIO010000003">
    <property type="protein sequence ID" value="KAK7275016.1"/>
    <property type="molecule type" value="Genomic_DNA"/>
</dbReference>
<name>A0AAN9FGP1_CROPI</name>
<evidence type="ECO:0000256" key="1">
    <source>
        <dbReference type="SAM" id="MobiDB-lite"/>
    </source>
</evidence>
<keyword evidence="4" id="KW-1185">Reference proteome</keyword>
<dbReference type="PANTHER" id="PTHR47723:SF19">
    <property type="entry name" value="POLYNUCLEOTIDYL TRANSFERASE, RIBONUCLEASE H-LIKE SUPERFAMILY PROTEIN"/>
    <property type="match status" value="1"/>
</dbReference>
<dbReference type="Pfam" id="PF13456">
    <property type="entry name" value="RVT_3"/>
    <property type="match status" value="1"/>
</dbReference>
<dbReference type="AlphaFoldDB" id="A0AAN9FGP1"/>
<feature type="domain" description="RNase H type-1" evidence="2">
    <location>
        <begin position="83"/>
        <end position="214"/>
    </location>
</feature>
<dbReference type="InterPro" id="IPR036397">
    <property type="entry name" value="RNaseH_sf"/>
</dbReference>
<protein>
    <recommendedName>
        <fullName evidence="2">RNase H type-1 domain-containing protein</fullName>
    </recommendedName>
</protein>
<dbReference type="InterPro" id="IPR053151">
    <property type="entry name" value="RNase_H-like"/>
</dbReference>
<dbReference type="GO" id="GO:0003676">
    <property type="term" value="F:nucleic acid binding"/>
    <property type="evidence" value="ECO:0007669"/>
    <property type="project" value="InterPro"/>
</dbReference>
<dbReference type="SUPFAM" id="SSF53098">
    <property type="entry name" value="Ribonuclease H-like"/>
    <property type="match status" value="1"/>
</dbReference>
<dbReference type="InterPro" id="IPR044730">
    <property type="entry name" value="RNase_H-like_dom_plant"/>
</dbReference>
<dbReference type="GO" id="GO:0004523">
    <property type="term" value="F:RNA-DNA hybrid ribonuclease activity"/>
    <property type="evidence" value="ECO:0007669"/>
    <property type="project" value="InterPro"/>
</dbReference>
<comment type="caution">
    <text evidence="3">The sequence shown here is derived from an EMBL/GenBank/DDBJ whole genome shotgun (WGS) entry which is preliminary data.</text>
</comment>
<dbReference type="InterPro" id="IPR012337">
    <property type="entry name" value="RNaseH-like_sf"/>
</dbReference>